<sequence>MRIVSTKTHGILDYLTGASLLTAPKLLGIEDEPSAARVLRMAGGGATAYSLLTDYELGLVKVLPMPLHLALDTASGVLLASSPWLFGFADKGSRYWLPHVLVGATEVLAAATTKTR</sequence>
<dbReference type="InterPro" id="IPR005530">
    <property type="entry name" value="SPW"/>
</dbReference>
<evidence type="ECO:0000313" key="2">
    <source>
        <dbReference type="EMBL" id="CAA9457516.1"/>
    </source>
</evidence>
<protein>
    <submittedName>
        <fullName evidence="2">Uncharacterized conserved protein</fullName>
    </submittedName>
</protein>
<feature type="domain" description="SPW repeat-containing integral membrane" evidence="1">
    <location>
        <begin position="9"/>
        <end position="111"/>
    </location>
</feature>
<dbReference type="Pfam" id="PF03779">
    <property type="entry name" value="SPW"/>
    <property type="match status" value="1"/>
</dbReference>
<dbReference type="AlphaFoldDB" id="A0A6J4QX11"/>
<evidence type="ECO:0000259" key="1">
    <source>
        <dbReference type="Pfam" id="PF03779"/>
    </source>
</evidence>
<name>A0A6J4QX11_9ACTN</name>
<reference evidence="2" key="1">
    <citation type="submission" date="2020-02" db="EMBL/GenBank/DDBJ databases">
        <authorList>
            <person name="Meier V. D."/>
        </authorList>
    </citation>
    <scope>NUCLEOTIDE SEQUENCE</scope>
    <source>
        <strain evidence="2">AVDCRST_MAG37</strain>
    </source>
</reference>
<proteinExistence type="predicted"/>
<organism evidence="2">
    <name type="scientific">uncultured Rubrobacteraceae bacterium</name>
    <dbReference type="NCBI Taxonomy" id="349277"/>
    <lineage>
        <taxon>Bacteria</taxon>
        <taxon>Bacillati</taxon>
        <taxon>Actinomycetota</taxon>
        <taxon>Rubrobacteria</taxon>
        <taxon>Rubrobacterales</taxon>
        <taxon>Rubrobacteraceae</taxon>
        <taxon>environmental samples</taxon>
    </lineage>
</organism>
<accession>A0A6J4QX11</accession>
<gene>
    <name evidence="2" type="ORF">AVDCRST_MAG37-3259</name>
</gene>
<dbReference type="EMBL" id="CADCVD010000164">
    <property type="protein sequence ID" value="CAA9457516.1"/>
    <property type="molecule type" value="Genomic_DNA"/>
</dbReference>